<dbReference type="OrthoDB" id="9776657at2"/>
<dbReference type="EC" id="3.2.1.26" evidence="2"/>
<dbReference type="EMBL" id="PENI01000012">
    <property type="protein sequence ID" value="RMB84177.1"/>
    <property type="molecule type" value="Genomic_DNA"/>
</dbReference>
<evidence type="ECO:0000259" key="7">
    <source>
        <dbReference type="Pfam" id="PF08244"/>
    </source>
</evidence>
<dbReference type="GO" id="GO:0004564">
    <property type="term" value="F:beta-fructofuranosidase activity"/>
    <property type="evidence" value="ECO:0007669"/>
    <property type="project" value="UniProtKB-EC"/>
</dbReference>
<name>A0A3M0I4M3_9ACTN</name>
<dbReference type="Gene3D" id="2.60.120.560">
    <property type="entry name" value="Exo-inulinase, domain 1"/>
    <property type="match status" value="1"/>
</dbReference>
<keyword evidence="4 5" id="KW-0326">Glycosidase</keyword>
<dbReference type="PANTHER" id="PTHR43101:SF1">
    <property type="entry name" value="BETA-FRUCTOSIDASE"/>
    <property type="match status" value="1"/>
</dbReference>
<reference evidence="8 9" key="1">
    <citation type="submission" date="2017-11" db="EMBL/GenBank/DDBJ databases">
        <title>Draft genome of actinobacteria isolated from guarana (Paullinia cupana (Mart.) Ducke.</title>
        <authorList>
            <person name="Siqueira K.A."/>
            <person name="Liotti R.G."/>
            <person name="Mendes T.A.O."/>
            <person name="Soares M.A."/>
        </authorList>
    </citation>
    <scope>NUCLEOTIDE SEQUENCE [LARGE SCALE GENOMIC DNA]</scope>
    <source>
        <strain evidence="8 9">193</strain>
    </source>
</reference>
<dbReference type="SUPFAM" id="SSF49899">
    <property type="entry name" value="Concanavalin A-like lectins/glucanases"/>
    <property type="match status" value="1"/>
</dbReference>
<organism evidence="8 9">
    <name type="scientific">Streptomyces shenzhenensis</name>
    <dbReference type="NCBI Taxonomy" id="943815"/>
    <lineage>
        <taxon>Bacteria</taxon>
        <taxon>Bacillati</taxon>
        <taxon>Actinomycetota</taxon>
        <taxon>Actinomycetes</taxon>
        <taxon>Kitasatosporales</taxon>
        <taxon>Streptomycetaceae</taxon>
        <taxon>Streptomyces</taxon>
    </lineage>
</organism>
<dbReference type="SUPFAM" id="SSF75005">
    <property type="entry name" value="Arabinanase/levansucrase/invertase"/>
    <property type="match status" value="1"/>
</dbReference>
<dbReference type="GO" id="GO:0005975">
    <property type="term" value="P:carbohydrate metabolic process"/>
    <property type="evidence" value="ECO:0007669"/>
    <property type="project" value="InterPro"/>
</dbReference>
<dbReference type="InterPro" id="IPR018053">
    <property type="entry name" value="Glyco_hydro_32_AS"/>
</dbReference>
<dbReference type="InterPro" id="IPR051214">
    <property type="entry name" value="GH32_Enzymes"/>
</dbReference>
<evidence type="ECO:0000256" key="4">
    <source>
        <dbReference type="ARBA" id="ARBA00023295"/>
    </source>
</evidence>
<dbReference type="Pfam" id="PF08244">
    <property type="entry name" value="Glyco_hydro_32C"/>
    <property type="match status" value="1"/>
</dbReference>
<evidence type="ECO:0000313" key="9">
    <source>
        <dbReference type="Proteomes" id="UP000270471"/>
    </source>
</evidence>
<keyword evidence="9" id="KW-1185">Reference proteome</keyword>
<dbReference type="PANTHER" id="PTHR43101">
    <property type="entry name" value="BETA-FRUCTOSIDASE"/>
    <property type="match status" value="1"/>
</dbReference>
<dbReference type="PROSITE" id="PS00609">
    <property type="entry name" value="GLYCOSYL_HYDROL_F32"/>
    <property type="match status" value="1"/>
</dbReference>
<dbReference type="InterPro" id="IPR013148">
    <property type="entry name" value="Glyco_hydro_32_N"/>
</dbReference>
<evidence type="ECO:0000256" key="3">
    <source>
        <dbReference type="ARBA" id="ARBA00022801"/>
    </source>
</evidence>
<dbReference type="InterPro" id="IPR013189">
    <property type="entry name" value="Glyco_hydro_32_C"/>
</dbReference>
<comment type="similarity">
    <text evidence="1 5">Belongs to the glycosyl hydrolase 32 family.</text>
</comment>
<dbReference type="InterPro" id="IPR001362">
    <property type="entry name" value="Glyco_hydro_32"/>
</dbReference>
<protein>
    <recommendedName>
        <fullName evidence="2">beta-fructofuranosidase</fullName>
        <ecNumber evidence="2">3.2.1.26</ecNumber>
    </recommendedName>
</protein>
<gene>
    <name evidence="8" type="ORF">CTZ28_19880</name>
</gene>
<dbReference type="CDD" id="cd08996">
    <property type="entry name" value="GH32_FFase"/>
    <property type="match status" value="1"/>
</dbReference>
<proteinExistence type="inferred from homology"/>
<comment type="caution">
    <text evidence="8">The sequence shown here is derived from an EMBL/GenBank/DDBJ whole genome shotgun (WGS) entry which is preliminary data.</text>
</comment>
<feature type="domain" description="Glycosyl hydrolase family 32 N-terminal" evidence="6">
    <location>
        <begin position="12"/>
        <end position="318"/>
    </location>
</feature>
<evidence type="ECO:0000313" key="8">
    <source>
        <dbReference type="EMBL" id="RMB84177.1"/>
    </source>
</evidence>
<dbReference type="RefSeq" id="WP_121891017.1">
    <property type="nucleotide sequence ID" value="NZ_PENI01000012.1"/>
</dbReference>
<evidence type="ECO:0000256" key="5">
    <source>
        <dbReference type="RuleBase" id="RU362110"/>
    </source>
</evidence>
<keyword evidence="3 5" id="KW-0378">Hydrolase</keyword>
<evidence type="ECO:0000259" key="6">
    <source>
        <dbReference type="Pfam" id="PF00251"/>
    </source>
</evidence>
<dbReference type="InterPro" id="IPR023296">
    <property type="entry name" value="Glyco_hydro_beta-prop_sf"/>
</dbReference>
<sequence>MPVSDPHFPAAHLRPPVNWINDPNGLVFHDGHYHVYFQYNPHSARHADMHWGHFRSPDLLRWELLPVALVPTPGGDDEGGVWSGNAVSTDGGLIAFYSAKRDDRWWQPVASAVSHDGGLTFAKHPGLLVPQPAEGTSMFRDPYVWRDGDRWRMLVGAGLADGRGAAQQYLSDDLEHWEYAGPFLARAPEPLPGGADTEEGWECVQYADFGDGRGVLLLSAWDPQGGASHSAAYPGRDHGLHFAADAPQRLDHGPEFYAPALLHAPDGRWLMWGWVWEARDAVQVGAPSTWTDEVGWAGMLSLPREVTLGPDGSVRQRPARELDALRGRPALRAKGQVTADAPDTLGVTGRSFDLTARLHRGAAGGAAAGLRLVTSPDGSEYLDLALDAATGELVVDRAHASGEPRARGGSWRIPRTTEPGGFAELRVIVDRSIAEIFLGTGESLTLRFYPLGEEPWRLQARATGPGTTEFEAQVWQLNPLGIQDRSDRRGGPA</sequence>
<dbReference type="SMART" id="SM00640">
    <property type="entry name" value="Glyco_32"/>
    <property type="match status" value="1"/>
</dbReference>
<evidence type="ECO:0000256" key="1">
    <source>
        <dbReference type="ARBA" id="ARBA00009902"/>
    </source>
</evidence>
<dbReference type="Gene3D" id="2.115.10.20">
    <property type="entry name" value="Glycosyl hydrolase domain, family 43"/>
    <property type="match status" value="1"/>
</dbReference>
<dbReference type="AlphaFoldDB" id="A0A3M0I4M3"/>
<evidence type="ECO:0000256" key="2">
    <source>
        <dbReference type="ARBA" id="ARBA00012758"/>
    </source>
</evidence>
<dbReference type="Proteomes" id="UP000270471">
    <property type="component" value="Unassembled WGS sequence"/>
</dbReference>
<dbReference type="InterPro" id="IPR013320">
    <property type="entry name" value="ConA-like_dom_sf"/>
</dbReference>
<dbReference type="Pfam" id="PF00251">
    <property type="entry name" value="Glyco_hydro_32N"/>
    <property type="match status" value="1"/>
</dbReference>
<accession>A0A3M0I4M3</accession>
<feature type="domain" description="Glycosyl hydrolase family 32 C-terminal" evidence="7">
    <location>
        <begin position="321"/>
        <end position="475"/>
    </location>
</feature>